<sequence length="569" mass="65064">MPQGLINIHLLWEIWKWRNNRIFNPRLPFTQNSCLSNAISGATEFFALNFNKRTFAVDSFIPVKWKPPDSGWVKLNYDGSSFGNPGKAGVGSLLRDSNGVWLSGTARHLGQTTNFMVECCALKDGLTLALSLNIRRIIVELDASVVVSTVTSTSISNLRYAPLINECRRGTNGHVTTSDLIRDSDGNWSEVVVVIMNNSHHNWRRQKGEIHHQEMQGARSYSRKPPLATWQPTVPSWEKKFCALVGSIPWRKLLETKRFMYLYDNVVQWDDSAGEEAFNNAKNRFWAEINGLPCDIRLPDPDSYIDEIDWDSEIDPELLLDLEREPEAPDENVKNESVVILGNPLLLNQPYSFIGPTGWGDAEEGAVKENNMSYCIRPTGWGDTEEGAVKENNMTYCIRPTGWGDAEEGAVKENNMSYCIHPTGWGDVEEGAVKENNMSSNWKNKDCENSWEQYCAPNNDNMKDTGYGNYLNNSWEWNQKGSNYNEWGNNESNHEARGDWGAWDDMRRKREGAGRYMSRYKTSRFHGDNHQYNRGWRNVRGRQRTNFAYEQPPLDSTRWNSVNHCGWAS</sequence>
<dbReference type="STRING" id="210143.A0A1R3HD58"/>
<evidence type="ECO:0000313" key="3">
    <source>
        <dbReference type="Proteomes" id="UP000188268"/>
    </source>
</evidence>
<dbReference type="InterPro" id="IPR044730">
    <property type="entry name" value="RNase_H-like_dom_plant"/>
</dbReference>
<feature type="domain" description="RNase H type-1" evidence="1">
    <location>
        <begin position="76"/>
        <end position="168"/>
    </location>
</feature>
<dbReference type="EMBL" id="AWWV01012218">
    <property type="protein sequence ID" value="OMO68278.1"/>
    <property type="molecule type" value="Genomic_DNA"/>
</dbReference>
<proteinExistence type="predicted"/>
<comment type="caution">
    <text evidence="2">The sequence shown here is derived from an EMBL/GenBank/DDBJ whole genome shotgun (WGS) entry which is preliminary data.</text>
</comment>
<accession>A0A1R3HD58</accession>
<dbReference type="Pfam" id="PF13456">
    <property type="entry name" value="RVT_3"/>
    <property type="match status" value="1"/>
</dbReference>
<evidence type="ECO:0000259" key="1">
    <source>
        <dbReference type="Pfam" id="PF13456"/>
    </source>
</evidence>
<protein>
    <recommendedName>
        <fullName evidence="1">RNase H type-1 domain-containing protein</fullName>
    </recommendedName>
</protein>
<dbReference type="InterPro" id="IPR036397">
    <property type="entry name" value="RNaseH_sf"/>
</dbReference>
<keyword evidence="3" id="KW-1185">Reference proteome</keyword>
<dbReference type="Gene3D" id="3.30.420.10">
    <property type="entry name" value="Ribonuclease H-like superfamily/Ribonuclease H"/>
    <property type="match status" value="1"/>
</dbReference>
<organism evidence="2 3">
    <name type="scientific">Corchorus capsularis</name>
    <name type="common">Jute</name>
    <dbReference type="NCBI Taxonomy" id="210143"/>
    <lineage>
        <taxon>Eukaryota</taxon>
        <taxon>Viridiplantae</taxon>
        <taxon>Streptophyta</taxon>
        <taxon>Embryophyta</taxon>
        <taxon>Tracheophyta</taxon>
        <taxon>Spermatophyta</taxon>
        <taxon>Magnoliopsida</taxon>
        <taxon>eudicotyledons</taxon>
        <taxon>Gunneridae</taxon>
        <taxon>Pentapetalae</taxon>
        <taxon>rosids</taxon>
        <taxon>malvids</taxon>
        <taxon>Malvales</taxon>
        <taxon>Malvaceae</taxon>
        <taxon>Grewioideae</taxon>
        <taxon>Apeibeae</taxon>
        <taxon>Corchorus</taxon>
    </lineage>
</organism>
<dbReference type="GO" id="GO:0003676">
    <property type="term" value="F:nucleic acid binding"/>
    <property type="evidence" value="ECO:0007669"/>
    <property type="project" value="InterPro"/>
</dbReference>
<dbReference type="InterPro" id="IPR012337">
    <property type="entry name" value="RNaseH-like_sf"/>
</dbReference>
<name>A0A1R3HD58_COCAP</name>
<dbReference type="OrthoDB" id="1899291at2759"/>
<dbReference type="Proteomes" id="UP000188268">
    <property type="component" value="Unassembled WGS sequence"/>
</dbReference>
<dbReference type="SUPFAM" id="SSF53098">
    <property type="entry name" value="Ribonuclease H-like"/>
    <property type="match status" value="1"/>
</dbReference>
<dbReference type="Gramene" id="OMO68278">
    <property type="protein sequence ID" value="OMO68278"/>
    <property type="gene ID" value="CCACVL1_19996"/>
</dbReference>
<evidence type="ECO:0000313" key="2">
    <source>
        <dbReference type="EMBL" id="OMO68278.1"/>
    </source>
</evidence>
<dbReference type="InterPro" id="IPR002156">
    <property type="entry name" value="RNaseH_domain"/>
</dbReference>
<gene>
    <name evidence="2" type="ORF">CCACVL1_19996</name>
</gene>
<dbReference type="CDD" id="cd06222">
    <property type="entry name" value="RNase_H_like"/>
    <property type="match status" value="1"/>
</dbReference>
<dbReference type="AlphaFoldDB" id="A0A1R3HD58"/>
<dbReference type="GO" id="GO:0004523">
    <property type="term" value="F:RNA-DNA hybrid ribonuclease activity"/>
    <property type="evidence" value="ECO:0007669"/>
    <property type="project" value="InterPro"/>
</dbReference>
<dbReference type="PANTHER" id="PTHR34567">
    <property type="entry name" value="FK506-BINDING-LIKE PROTEIN"/>
    <property type="match status" value="1"/>
</dbReference>
<reference evidence="2 3" key="1">
    <citation type="submission" date="2013-09" db="EMBL/GenBank/DDBJ databases">
        <title>Corchorus capsularis genome sequencing.</title>
        <authorList>
            <person name="Alam M."/>
            <person name="Haque M.S."/>
            <person name="Islam M.S."/>
            <person name="Emdad E.M."/>
            <person name="Islam M.M."/>
            <person name="Ahmed B."/>
            <person name="Halim A."/>
            <person name="Hossen Q.M.M."/>
            <person name="Hossain M.Z."/>
            <person name="Ahmed R."/>
            <person name="Khan M.M."/>
            <person name="Islam R."/>
            <person name="Rashid M.M."/>
            <person name="Khan S.A."/>
            <person name="Rahman M.S."/>
            <person name="Alam M."/>
        </authorList>
    </citation>
    <scope>NUCLEOTIDE SEQUENCE [LARGE SCALE GENOMIC DNA]</scope>
    <source>
        <strain evidence="3">cv. CVL-1</strain>
        <tissue evidence="2">Whole seedling</tissue>
    </source>
</reference>
<dbReference type="PANTHER" id="PTHR34567:SF3">
    <property type="entry name" value="FK506-BINDING-LIKE PROTEIN"/>
    <property type="match status" value="1"/>
</dbReference>
<dbReference type="OMA" id="NNMSYCI"/>